<gene>
    <name evidence="2" type="ORF">AMTR_s00039p00157860</name>
</gene>
<organism evidence="2 3">
    <name type="scientific">Amborella trichopoda</name>
    <dbReference type="NCBI Taxonomy" id="13333"/>
    <lineage>
        <taxon>Eukaryota</taxon>
        <taxon>Viridiplantae</taxon>
        <taxon>Streptophyta</taxon>
        <taxon>Embryophyta</taxon>
        <taxon>Tracheophyta</taxon>
        <taxon>Spermatophyta</taxon>
        <taxon>Magnoliopsida</taxon>
        <taxon>Amborellales</taxon>
        <taxon>Amborellaceae</taxon>
        <taxon>Amborella</taxon>
    </lineage>
</organism>
<protein>
    <recommendedName>
        <fullName evidence="1">UspA domain-containing protein</fullName>
    </recommendedName>
</protein>
<dbReference type="EMBL" id="KI392495">
    <property type="protein sequence ID" value="ERN15821.1"/>
    <property type="molecule type" value="Genomic_DNA"/>
</dbReference>
<dbReference type="SUPFAM" id="SSF52402">
    <property type="entry name" value="Adenine nucleotide alpha hydrolases-like"/>
    <property type="match status" value="1"/>
</dbReference>
<accession>U5CRH3</accession>
<evidence type="ECO:0000313" key="3">
    <source>
        <dbReference type="Proteomes" id="UP000017836"/>
    </source>
</evidence>
<keyword evidence="3" id="KW-1185">Reference proteome</keyword>
<dbReference type="OMA" id="MKHACEA"/>
<dbReference type="PANTHER" id="PTHR47867">
    <property type="entry name" value="ADENINE NUCLEOTIDE ALPHA HYDROLASES-LIKE SUPERFAMILY PROTEIN"/>
    <property type="match status" value="1"/>
</dbReference>
<name>U5CRH3_AMBTC</name>
<dbReference type="KEGG" id="atr:18444114"/>
<dbReference type="AlphaFoldDB" id="U5CRH3"/>
<dbReference type="eggNOG" id="ENOG502RY22">
    <property type="taxonomic scope" value="Eukaryota"/>
</dbReference>
<dbReference type="Gramene" id="ERN15821">
    <property type="protein sequence ID" value="ERN15821"/>
    <property type="gene ID" value="AMTR_s00039p00157860"/>
</dbReference>
<dbReference type="CDD" id="cd00293">
    <property type="entry name" value="USP-like"/>
    <property type="match status" value="1"/>
</dbReference>
<dbReference type="PANTHER" id="PTHR47867:SF1">
    <property type="entry name" value="ADENINE NUCLEOTIDE ALPHA HYDROLASES-LIKE SUPERFAMILY PROTEIN"/>
    <property type="match status" value="1"/>
</dbReference>
<feature type="domain" description="UspA" evidence="1">
    <location>
        <begin position="2"/>
        <end position="142"/>
    </location>
</feature>
<evidence type="ECO:0000259" key="1">
    <source>
        <dbReference type="Pfam" id="PF00582"/>
    </source>
</evidence>
<dbReference type="Pfam" id="PF00582">
    <property type="entry name" value="Usp"/>
    <property type="match status" value="1"/>
</dbReference>
<dbReference type="OrthoDB" id="786029at2759"/>
<sequence>MLVADPTRESAGALDWTMSHALLKHDRLLLLHVVPPSPSWLQAFTSTFVRNAPPAAPEFLVAMRAACEAKHTKNLVEAEVVEMRGKDKAATVLAETNERSIDLLVVGQKRNFSQSLLGCRLSNGLPNRGMDTAEYCIENSKCLCVGVQKKGQNAGYLLSTKNHKNFWLLA</sequence>
<dbReference type="Gene3D" id="3.40.50.620">
    <property type="entry name" value="HUPs"/>
    <property type="match status" value="1"/>
</dbReference>
<dbReference type="InterPro" id="IPR006016">
    <property type="entry name" value="UspA"/>
</dbReference>
<proteinExistence type="predicted"/>
<dbReference type="HOGENOM" id="CLU_076222_2_0_1"/>
<reference evidence="3" key="1">
    <citation type="journal article" date="2013" name="Science">
        <title>The Amborella genome and the evolution of flowering plants.</title>
        <authorList>
            <consortium name="Amborella Genome Project"/>
        </authorList>
    </citation>
    <scope>NUCLEOTIDE SEQUENCE [LARGE SCALE GENOMIC DNA]</scope>
</reference>
<evidence type="ECO:0000313" key="2">
    <source>
        <dbReference type="EMBL" id="ERN15821.1"/>
    </source>
</evidence>
<dbReference type="Proteomes" id="UP000017836">
    <property type="component" value="Unassembled WGS sequence"/>
</dbReference>
<dbReference type="InterPro" id="IPR014729">
    <property type="entry name" value="Rossmann-like_a/b/a_fold"/>
</dbReference>